<evidence type="ECO:0000313" key="2">
    <source>
        <dbReference type="EMBL" id="CAI0393742.1"/>
    </source>
</evidence>
<comment type="caution">
    <text evidence="2">The sequence shown here is derived from an EMBL/GenBank/DDBJ whole genome shotgun (WGS) entry which is preliminary data.</text>
</comment>
<proteinExistence type="predicted"/>
<organism evidence="2 3">
    <name type="scientific">Linum tenue</name>
    <dbReference type="NCBI Taxonomy" id="586396"/>
    <lineage>
        <taxon>Eukaryota</taxon>
        <taxon>Viridiplantae</taxon>
        <taxon>Streptophyta</taxon>
        <taxon>Embryophyta</taxon>
        <taxon>Tracheophyta</taxon>
        <taxon>Spermatophyta</taxon>
        <taxon>Magnoliopsida</taxon>
        <taxon>eudicotyledons</taxon>
        <taxon>Gunneridae</taxon>
        <taxon>Pentapetalae</taxon>
        <taxon>rosids</taxon>
        <taxon>fabids</taxon>
        <taxon>Malpighiales</taxon>
        <taxon>Linaceae</taxon>
        <taxon>Linum</taxon>
    </lineage>
</organism>
<dbReference type="AlphaFoldDB" id="A0AAV0I9Y9"/>
<feature type="region of interest" description="Disordered" evidence="1">
    <location>
        <begin position="1"/>
        <end position="26"/>
    </location>
</feature>
<dbReference type="EMBL" id="CAMGYJ010000003">
    <property type="protein sequence ID" value="CAI0393742.1"/>
    <property type="molecule type" value="Genomic_DNA"/>
</dbReference>
<sequence length="26" mass="2919">MRRHSLSNPLRPVPVDLCKLNSSSDP</sequence>
<reference evidence="2" key="1">
    <citation type="submission" date="2022-08" db="EMBL/GenBank/DDBJ databases">
        <authorList>
            <person name="Gutierrez-Valencia J."/>
        </authorList>
    </citation>
    <scope>NUCLEOTIDE SEQUENCE</scope>
</reference>
<dbReference type="Proteomes" id="UP001154282">
    <property type="component" value="Unassembled WGS sequence"/>
</dbReference>
<evidence type="ECO:0000313" key="3">
    <source>
        <dbReference type="Proteomes" id="UP001154282"/>
    </source>
</evidence>
<keyword evidence="3" id="KW-1185">Reference proteome</keyword>
<accession>A0AAV0I9Y9</accession>
<evidence type="ECO:0000256" key="1">
    <source>
        <dbReference type="SAM" id="MobiDB-lite"/>
    </source>
</evidence>
<name>A0AAV0I9Y9_9ROSI</name>
<protein>
    <submittedName>
        <fullName evidence="2">Uncharacterized protein</fullName>
    </submittedName>
</protein>
<gene>
    <name evidence="2" type="ORF">LITE_LOCUS8057</name>
</gene>